<keyword evidence="2" id="KW-1185">Reference proteome</keyword>
<organism evidence="1 2">
    <name type="scientific">Tenacibaculum vairaonense</name>
    <dbReference type="NCBI Taxonomy" id="3137860"/>
    <lineage>
        <taxon>Bacteria</taxon>
        <taxon>Pseudomonadati</taxon>
        <taxon>Bacteroidota</taxon>
        <taxon>Flavobacteriia</taxon>
        <taxon>Flavobacteriales</taxon>
        <taxon>Flavobacteriaceae</taxon>
        <taxon>Tenacibaculum</taxon>
    </lineage>
</organism>
<gene>
    <name evidence="1" type="ORF">T190115A13A_30033</name>
</gene>
<protein>
    <recommendedName>
        <fullName evidence="3">DUF547 domain-containing protein</fullName>
    </recommendedName>
</protein>
<dbReference type="RefSeq" id="WP_348738849.1">
    <property type="nucleotide sequence ID" value="NZ_CAXJRC010000033.1"/>
</dbReference>
<dbReference type="EMBL" id="CAXJRC010000033">
    <property type="protein sequence ID" value="CAL2107187.1"/>
    <property type="molecule type" value="Genomic_DNA"/>
</dbReference>
<accession>A0ABP1FA04</accession>
<reference evidence="1 2" key="1">
    <citation type="submission" date="2024-05" db="EMBL/GenBank/DDBJ databases">
        <authorList>
            <person name="Duchaud E."/>
        </authorList>
    </citation>
    <scope>NUCLEOTIDE SEQUENCE [LARGE SCALE GENOMIC DNA]</scope>
    <source>
        <strain evidence="1">Ena-SAMPLE-TAB-13-05-2024-13:56:06:370-140305</strain>
    </source>
</reference>
<proteinExistence type="predicted"/>
<name>A0ABP1FA04_9FLAO</name>
<evidence type="ECO:0000313" key="2">
    <source>
        <dbReference type="Proteomes" id="UP001497602"/>
    </source>
</evidence>
<evidence type="ECO:0008006" key="3">
    <source>
        <dbReference type="Google" id="ProtNLM"/>
    </source>
</evidence>
<sequence length="265" mass="32461">MKLKNRLVFILILVLHTYTYAQKTKTIYVDENYKEIRKYKFVKKLASFLYEVVTINKQDTVYKKLRYFEYFGKLNNIKIRQLQQLYAKRYSIDSTKTWLIHYLDTLPNKKKMPKASGILFYTPKTKDSLFISDDNQKPQETYFKNYAKHKHLESYTDYIIKLRKEFRQAKSFDKKNAMLLHFYNYNKGMPINELKSYAYFKDINKVLKKSFNDMLFKYQIILIYPNGEYYVSTAFERKKEHQKLLNKEYYNKRKRKWKQALAKNY</sequence>
<comment type="caution">
    <text evidence="1">The sequence shown here is derived from an EMBL/GenBank/DDBJ whole genome shotgun (WGS) entry which is preliminary data.</text>
</comment>
<evidence type="ECO:0000313" key="1">
    <source>
        <dbReference type="EMBL" id="CAL2107187.1"/>
    </source>
</evidence>
<dbReference type="Proteomes" id="UP001497602">
    <property type="component" value="Unassembled WGS sequence"/>
</dbReference>